<reference evidence="2" key="1">
    <citation type="journal article" date="2019" name="Int. J. Syst. Evol. Microbiol.">
        <title>The Global Catalogue of Microorganisms (GCM) 10K type strain sequencing project: providing services to taxonomists for standard genome sequencing and annotation.</title>
        <authorList>
            <consortium name="The Broad Institute Genomics Platform"/>
            <consortium name="The Broad Institute Genome Sequencing Center for Infectious Disease"/>
            <person name="Wu L."/>
            <person name="Ma J."/>
        </authorList>
    </citation>
    <scope>NUCLEOTIDE SEQUENCE [LARGE SCALE GENOMIC DNA]</scope>
    <source>
        <strain evidence="2">NBRC 110633</strain>
    </source>
</reference>
<evidence type="ECO:0000313" key="1">
    <source>
        <dbReference type="EMBL" id="GLR04778.1"/>
    </source>
</evidence>
<comment type="caution">
    <text evidence="1">The sequence shown here is derived from an EMBL/GenBank/DDBJ whole genome shotgun (WGS) entry which is preliminary data.</text>
</comment>
<accession>A0ABQ5Y2X1</accession>
<keyword evidence="2" id="KW-1185">Reference proteome</keyword>
<name>A0ABQ5Y2X1_9VIBR</name>
<dbReference type="Proteomes" id="UP001156669">
    <property type="component" value="Unassembled WGS sequence"/>
</dbReference>
<proteinExistence type="predicted"/>
<dbReference type="EMBL" id="BSOE01000046">
    <property type="protein sequence ID" value="GLR04778.1"/>
    <property type="molecule type" value="Genomic_DNA"/>
</dbReference>
<evidence type="ECO:0000313" key="2">
    <source>
        <dbReference type="Proteomes" id="UP001156669"/>
    </source>
</evidence>
<organism evidence="1 2">
    <name type="scientific">Vibrio hyugaensis</name>
    <dbReference type="NCBI Taxonomy" id="1534743"/>
    <lineage>
        <taxon>Bacteria</taxon>
        <taxon>Pseudomonadati</taxon>
        <taxon>Pseudomonadota</taxon>
        <taxon>Gammaproteobacteria</taxon>
        <taxon>Vibrionales</taxon>
        <taxon>Vibrionaceae</taxon>
        <taxon>Vibrio</taxon>
    </lineage>
</organism>
<sequence length="91" mass="10470">MRGDFDYIYVSESREGGRTEFWLSLRKPLMRSGKHLAMMFTVVFGNEVELMSNSGKVPSDQQRNTEQYNSAMPMMCNCLPTTVHLKARNDT</sequence>
<protein>
    <submittedName>
        <fullName evidence="1">Uncharacterized protein</fullName>
    </submittedName>
</protein>
<gene>
    <name evidence="1" type="ORF">GCM10007906_23660</name>
</gene>